<protein>
    <submittedName>
        <fullName evidence="1">Uncharacterized protein</fullName>
    </submittedName>
</protein>
<dbReference type="AlphaFoldDB" id="A0A4Q9LGY7"/>
<proteinExistence type="predicted"/>
<accession>A0A4Q9LGY7</accession>
<dbReference type="VEuPathDB" id="MicrosporidiaDB:CWI39_0632p0020"/>
<dbReference type="Proteomes" id="UP000291404">
    <property type="component" value="Unassembled WGS sequence"/>
</dbReference>
<dbReference type="VEuPathDB" id="MicrosporidiaDB:CWI36_0341p0010"/>
<evidence type="ECO:0000313" key="1">
    <source>
        <dbReference type="EMBL" id="TBU07016.1"/>
    </source>
</evidence>
<reference evidence="1 2" key="1">
    <citation type="submission" date="2017-12" db="EMBL/GenBank/DDBJ databases">
        <authorList>
            <person name="Pombert J.-F."/>
            <person name="Haag K.L."/>
            <person name="Ebert D."/>
        </authorList>
    </citation>
    <scope>NUCLEOTIDE SEQUENCE [LARGE SCALE GENOMIC DNA]</scope>
    <source>
        <strain evidence="1">BE-OM-2</strain>
    </source>
</reference>
<evidence type="ECO:0000313" key="2">
    <source>
        <dbReference type="Proteomes" id="UP000291404"/>
    </source>
</evidence>
<comment type="caution">
    <text evidence="1">The sequence shown here is derived from an EMBL/GenBank/DDBJ whole genome shotgun (WGS) entry which is preliminary data.</text>
</comment>
<gene>
    <name evidence="1" type="ORF">CWI36_0341p0010</name>
</gene>
<organism evidence="1 2">
    <name type="scientific">Hamiltosporidium magnivora</name>
    <dbReference type="NCBI Taxonomy" id="148818"/>
    <lineage>
        <taxon>Eukaryota</taxon>
        <taxon>Fungi</taxon>
        <taxon>Fungi incertae sedis</taxon>
        <taxon>Microsporidia</taxon>
        <taxon>Dubosqiidae</taxon>
        <taxon>Hamiltosporidium</taxon>
    </lineage>
</organism>
<sequence length="224" mass="25879">MNNFKSTWRIFKYSKEQLSEDLLSYCGNDLSLYSQTISHSQIYNSASKSQKWLHIYSHCDKLLEVSIDSIFIEIKLFINTTTYKKPNNNCNELLSMPISFTADSQPISQTNSQCDLSTTTKIILLEKIAIKNTYLYVTSKDTHIAIKQSNLPKIQLTFFNIQNALSFYSFINSNIGINTYSCEMQQKINQFKQIVGSRDIKIISSKKTIKELMCEFKKIVINKL</sequence>
<dbReference type="EMBL" id="PITI01000341">
    <property type="protein sequence ID" value="TBU07016.1"/>
    <property type="molecule type" value="Genomic_DNA"/>
</dbReference>
<keyword evidence="2" id="KW-1185">Reference proteome</keyword>
<name>A0A4Q9LGY7_9MICR</name>